<gene>
    <name evidence="2" type="ORF">V5E97_11325</name>
</gene>
<name>A0AAU7CMP4_9BACT</name>
<evidence type="ECO:0000256" key="1">
    <source>
        <dbReference type="SAM" id="Coils"/>
    </source>
</evidence>
<dbReference type="AlphaFoldDB" id="A0AAU7CMP4"/>
<sequence length="324" mass="36388">MMMSTASLLDRAETQSLTTANTRLRTTMAAVRVSFVWFGVQKSLTPQQKAQAAESFDAEGAFLSATKKLIDTKHPAFRAVTAIRGKIDQVWKAQSLPFPEPGVRLIKQDQLEPFARQIDDLRVELTDAVAELDRHFDELKQAARQRLGSLYNNDDYPSTLEGLFEVAYDFPSVEPPAYLGALSPQLYEQEQARVSSRFEEAVRLAEEAFLTEFGRLVAHLSERLSGSNDDGTTKVFRDSAISNLTEFFQRFQQLNVRSNEQLDALVAEAQQIVRGVGPQALRDSGSLRQRVTSDLTRVQSALDDLLVDRPRRRIVRRAAPREAS</sequence>
<keyword evidence="1" id="KW-0175">Coiled coil</keyword>
<reference evidence="2" key="1">
    <citation type="submission" date="2024-05" db="EMBL/GenBank/DDBJ databases">
        <title>Planctomycetes of the genus Singulisphaera possess chitinolytic capabilities.</title>
        <authorList>
            <person name="Ivanova A."/>
        </authorList>
    </citation>
    <scope>NUCLEOTIDE SEQUENCE</scope>
    <source>
        <strain evidence="2">Ch08T</strain>
    </source>
</reference>
<organism evidence="2">
    <name type="scientific">Singulisphaera sp. Ch08</name>
    <dbReference type="NCBI Taxonomy" id="3120278"/>
    <lineage>
        <taxon>Bacteria</taxon>
        <taxon>Pseudomonadati</taxon>
        <taxon>Planctomycetota</taxon>
        <taxon>Planctomycetia</taxon>
        <taxon>Isosphaerales</taxon>
        <taxon>Isosphaeraceae</taxon>
        <taxon>Singulisphaera</taxon>
    </lineage>
</organism>
<feature type="coiled-coil region" evidence="1">
    <location>
        <begin position="118"/>
        <end position="145"/>
    </location>
</feature>
<protein>
    <recommendedName>
        <fullName evidence="3">DUF3150 domain-containing protein</fullName>
    </recommendedName>
</protein>
<accession>A0AAU7CMP4</accession>
<evidence type="ECO:0008006" key="3">
    <source>
        <dbReference type="Google" id="ProtNLM"/>
    </source>
</evidence>
<proteinExistence type="predicted"/>
<evidence type="ECO:0000313" key="2">
    <source>
        <dbReference type="EMBL" id="XBH06599.1"/>
    </source>
</evidence>
<dbReference type="EMBL" id="CP155447">
    <property type="protein sequence ID" value="XBH06599.1"/>
    <property type="molecule type" value="Genomic_DNA"/>
</dbReference>